<name>A0ABP8XTS8_9ACTN</name>
<dbReference type="SUPFAM" id="SSF52540">
    <property type="entry name" value="P-loop containing nucleoside triphosphate hydrolases"/>
    <property type="match status" value="1"/>
</dbReference>
<proteinExistence type="predicted"/>
<gene>
    <name evidence="1" type="ORF">GCM10023349_35130</name>
</gene>
<evidence type="ECO:0008006" key="3">
    <source>
        <dbReference type="Google" id="ProtNLM"/>
    </source>
</evidence>
<sequence length="622" mass="69309">MITQAVGEQWHDGRVVEEGPGIRATLLHADFEELLDGGGTGHALPFDALADLATSRGRVLLQAPAGSGKTSLLLALVKAENDAWQGHYLDLGRLDAGEREWFRTADTAEEWLWSRLSKNRTRPAFVCVDSLDEIPIEQGQNVLDAIDSLTSSRPDWSVIVADRPGRRRIRPTRWALVTLPALEVSEVEKATGVRDAPHWLQLPYFVNRWRYGGGTNPAQVIAVSAQSAMTPDEMDRVGLGALRTWQLSDNSDWIRKGLSPDLIDRMMKSGLMSTTQEGQPFLHVLVHGYFAARAVSTDRELWTKPTFEALTFKGATFDALGMLLTMIQDEDVDRLVRQVDDWNFYAAAFLLAEDHDSGERTSEWLSSALLLLLGVRRLSPVPSTRLQVEDSLRLHAGPLAAEVLQAGNEADLVGLARQCAINNVWWDRWLSIYERMGDDVVDYELDALSDQDSVLAWTAANVLLRQSLDDAARRRIADLMDRGADAASRWRAVHVLGGGADVATASMLLERFHKDQSIWVQTGALRSLILVASRLPESTERTEIFAELADKSRELLANPKFLREVERSTQVSPVPDDWPVAVGVLIEELWAHSATIEEQDRWRRLSAGLRTRWSGLSHLGTL</sequence>
<evidence type="ECO:0000313" key="2">
    <source>
        <dbReference type="Proteomes" id="UP001499974"/>
    </source>
</evidence>
<dbReference type="EMBL" id="BAABKM010000002">
    <property type="protein sequence ID" value="GAA4712947.1"/>
    <property type="molecule type" value="Genomic_DNA"/>
</dbReference>
<evidence type="ECO:0000313" key="1">
    <source>
        <dbReference type="EMBL" id="GAA4712947.1"/>
    </source>
</evidence>
<accession>A0ABP8XTS8</accession>
<dbReference type="InterPro" id="IPR027417">
    <property type="entry name" value="P-loop_NTPase"/>
</dbReference>
<protein>
    <recommendedName>
        <fullName evidence="3">ATP-binding protein</fullName>
    </recommendedName>
</protein>
<organism evidence="1 2">
    <name type="scientific">Nocardioides conyzicola</name>
    <dbReference type="NCBI Taxonomy" id="1651781"/>
    <lineage>
        <taxon>Bacteria</taxon>
        <taxon>Bacillati</taxon>
        <taxon>Actinomycetota</taxon>
        <taxon>Actinomycetes</taxon>
        <taxon>Propionibacteriales</taxon>
        <taxon>Nocardioidaceae</taxon>
        <taxon>Nocardioides</taxon>
    </lineage>
</organism>
<comment type="caution">
    <text evidence="1">The sequence shown here is derived from an EMBL/GenBank/DDBJ whole genome shotgun (WGS) entry which is preliminary data.</text>
</comment>
<dbReference type="RefSeq" id="WP_345522710.1">
    <property type="nucleotide sequence ID" value="NZ_BAABKM010000002.1"/>
</dbReference>
<keyword evidence="2" id="KW-1185">Reference proteome</keyword>
<dbReference type="Proteomes" id="UP001499974">
    <property type="component" value="Unassembled WGS sequence"/>
</dbReference>
<reference evidence="2" key="1">
    <citation type="journal article" date="2019" name="Int. J. Syst. Evol. Microbiol.">
        <title>The Global Catalogue of Microorganisms (GCM) 10K type strain sequencing project: providing services to taxonomists for standard genome sequencing and annotation.</title>
        <authorList>
            <consortium name="The Broad Institute Genomics Platform"/>
            <consortium name="The Broad Institute Genome Sequencing Center for Infectious Disease"/>
            <person name="Wu L."/>
            <person name="Ma J."/>
        </authorList>
    </citation>
    <scope>NUCLEOTIDE SEQUENCE [LARGE SCALE GENOMIC DNA]</scope>
    <source>
        <strain evidence="2">JCM 18531</strain>
    </source>
</reference>